<reference evidence="1 2" key="1">
    <citation type="submission" date="2016-10" db="EMBL/GenBank/DDBJ databases">
        <authorList>
            <person name="de Groot N.N."/>
        </authorList>
    </citation>
    <scope>NUCLEOTIDE SEQUENCE [LARGE SCALE GENOMIC DNA]</scope>
    <source>
        <strain evidence="1 2">DSM 16957</strain>
    </source>
</reference>
<protein>
    <submittedName>
        <fullName evidence="1">Uncharacterized protein</fullName>
    </submittedName>
</protein>
<accession>A0A1G6ZQX5</accession>
<organism evidence="1 2">
    <name type="scientific">Aquimonas voraii</name>
    <dbReference type="NCBI Taxonomy" id="265719"/>
    <lineage>
        <taxon>Bacteria</taxon>
        <taxon>Pseudomonadati</taxon>
        <taxon>Pseudomonadota</taxon>
        <taxon>Gammaproteobacteria</taxon>
        <taxon>Lysobacterales</taxon>
        <taxon>Lysobacteraceae</taxon>
        <taxon>Aquimonas</taxon>
    </lineage>
</organism>
<gene>
    <name evidence="1" type="ORF">SAMN04488509_1157</name>
</gene>
<evidence type="ECO:0000313" key="2">
    <source>
        <dbReference type="Proteomes" id="UP000199603"/>
    </source>
</evidence>
<dbReference type="Proteomes" id="UP000199603">
    <property type="component" value="Unassembled WGS sequence"/>
</dbReference>
<name>A0A1G6ZQX5_9GAMM</name>
<dbReference type="STRING" id="265719.SAMN04488509_1157"/>
<proteinExistence type="predicted"/>
<sequence>MGIAASFTIDLDGDVPMIHCSTGRSIAVPPEVIDQCDADGVGGDSDPIDLLLSFARKQGLHLPQVSSTPM</sequence>
<evidence type="ECO:0000313" key="1">
    <source>
        <dbReference type="EMBL" id="SDE04255.1"/>
    </source>
</evidence>
<dbReference type="AlphaFoldDB" id="A0A1G6ZQX5"/>
<keyword evidence="2" id="KW-1185">Reference proteome</keyword>
<dbReference type="RefSeq" id="WP_091245230.1">
    <property type="nucleotide sequence ID" value="NZ_FNAG01000015.1"/>
</dbReference>
<dbReference type="EMBL" id="FNAG01000015">
    <property type="protein sequence ID" value="SDE04255.1"/>
    <property type="molecule type" value="Genomic_DNA"/>
</dbReference>